<dbReference type="GO" id="GO:0016887">
    <property type="term" value="F:ATP hydrolysis activity"/>
    <property type="evidence" value="ECO:0007669"/>
    <property type="project" value="InterPro"/>
</dbReference>
<comment type="similarity">
    <text evidence="1">Belongs to the ABC transporter superfamily.</text>
</comment>
<dbReference type="InterPro" id="IPR003593">
    <property type="entry name" value="AAA+_ATPase"/>
</dbReference>
<protein>
    <submittedName>
        <fullName evidence="8">ABC transporter ATP-binding protein</fullName>
    </submittedName>
</protein>
<accession>A0A4D7QSW2</accession>
<evidence type="ECO:0000256" key="6">
    <source>
        <dbReference type="ARBA" id="ARBA00023065"/>
    </source>
</evidence>
<dbReference type="CDD" id="cd03235">
    <property type="entry name" value="ABC_Metallic_Cations"/>
    <property type="match status" value="1"/>
</dbReference>
<dbReference type="Gene3D" id="3.40.50.300">
    <property type="entry name" value="P-loop containing nucleotide triphosphate hydrolases"/>
    <property type="match status" value="1"/>
</dbReference>
<evidence type="ECO:0000256" key="5">
    <source>
        <dbReference type="ARBA" id="ARBA00022906"/>
    </source>
</evidence>
<evidence type="ECO:0000256" key="3">
    <source>
        <dbReference type="ARBA" id="ARBA00022741"/>
    </source>
</evidence>
<keyword evidence="3" id="KW-0547">Nucleotide-binding</keyword>
<dbReference type="Pfam" id="PF00005">
    <property type="entry name" value="ABC_tran"/>
    <property type="match status" value="1"/>
</dbReference>
<keyword evidence="2" id="KW-0813">Transport</keyword>
<gene>
    <name evidence="8" type="ORF">E8L99_02080</name>
</gene>
<dbReference type="InterPro" id="IPR027417">
    <property type="entry name" value="P-loop_NTPase"/>
</dbReference>
<evidence type="ECO:0000313" key="8">
    <source>
        <dbReference type="EMBL" id="QCK88586.1"/>
    </source>
</evidence>
<evidence type="ECO:0000313" key="9">
    <source>
        <dbReference type="Proteomes" id="UP000298588"/>
    </source>
</evidence>
<evidence type="ECO:0000256" key="2">
    <source>
        <dbReference type="ARBA" id="ARBA00022448"/>
    </source>
</evidence>
<dbReference type="GO" id="GO:0006829">
    <property type="term" value="P:zinc ion transport"/>
    <property type="evidence" value="ECO:0007669"/>
    <property type="project" value="UniProtKB-KW"/>
</dbReference>
<dbReference type="AlphaFoldDB" id="A0A4D7QSW2"/>
<dbReference type="SUPFAM" id="SSF52540">
    <property type="entry name" value="P-loop containing nucleoside triphosphate hydrolases"/>
    <property type="match status" value="1"/>
</dbReference>
<feature type="domain" description="ABC transporter" evidence="7">
    <location>
        <begin position="1"/>
        <end position="202"/>
    </location>
</feature>
<evidence type="ECO:0000259" key="7">
    <source>
        <dbReference type="PROSITE" id="PS50893"/>
    </source>
</evidence>
<dbReference type="InterPro" id="IPR050153">
    <property type="entry name" value="Metal_Ion_Import_ABC"/>
</dbReference>
<reference evidence="8 9" key="1">
    <citation type="submission" date="2019-04" db="EMBL/GenBank/DDBJ databases">
        <title>Phreatobacter aquaticus sp. nov.</title>
        <authorList>
            <person name="Choi A."/>
            <person name="Baek K."/>
        </authorList>
    </citation>
    <scope>NUCLEOTIDE SEQUENCE [LARGE SCALE GENOMIC DNA]</scope>
    <source>
        <strain evidence="8 9">NMCR1094</strain>
    </source>
</reference>
<proteinExistence type="inferred from homology"/>
<keyword evidence="5" id="KW-0862">Zinc</keyword>
<dbReference type="SMART" id="SM00382">
    <property type="entry name" value="AAA"/>
    <property type="match status" value="1"/>
</dbReference>
<evidence type="ECO:0000256" key="1">
    <source>
        <dbReference type="ARBA" id="ARBA00005417"/>
    </source>
</evidence>
<evidence type="ECO:0000256" key="4">
    <source>
        <dbReference type="ARBA" id="ARBA00022840"/>
    </source>
</evidence>
<dbReference type="Proteomes" id="UP000298588">
    <property type="component" value="Chromosome"/>
</dbReference>
<dbReference type="GO" id="GO:0005524">
    <property type="term" value="F:ATP binding"/>
    <property type="evidence" value="ECO:0007669"/>
    <property type="project" value="UniProtKB-KW"/>
</dbReference>
<name>A0A4D7QSW2_9HYPH</name>
<dbReference type="PANTHER" id="PTHR42734">
    <property type="entry name" value="METAL TRANSPORT SYSTEM ATP-BINDING PROTEIN TM_0124-RELATED"/>
    <property type="match status" value="1"/>
</dbReference>
<dbReference type="PROSITE" id="PS50893">
    <property type="entry name" value="ABC_TRANSPORTER_2"/>
    <property type="match status" value="1"/>
</dbReference>
<organism evidence="8 9">
    <name type="scientific">Phreatobacter aquaticus</name>
    <dbReference type="NCBI Taxonomy" id="2570229"/>
    <lineage>
        <taxon>Bacteria</taxon>
        <taxon>Pseudomonadati</taxon>
        <taxon>Pseudomonadota</taxon>
        <taxon>Alphaproteobacteria</taxon>
        <taxon>Hyphomicrobiales</taxon>
        <taxon>Phreatobacteraceae</taxon>
        <taxon>Phreatobacter</taxon>
    </lineage>
</organism>
<keyword evidence="5" id="KW-0864">Zinc transport</keyword>
<sequence>MLAIVGPNGAGKSTLMKGMAGALNPLSGGIEIARGTRGGVAYLPQAAEIDKSFPITVFELVAMGLWRRTGLFGGLSKADRHAVEHALAAVGLTGFEARAIGTLSGGQVQRMLFARLLVQDASIILLDEPFTAIDAKTTADLLDLVRRWNTEKRTVVAILHDLETVRQAFPQSLLLARRVVAWGATSDVLTPENLLAARRMTEAFDDHAAICAAA</sequence>
<dbReference type="InterPro" id="IPR003439">
    <property type="entry name" value="ABC_transporter-like_ATP-bd"/>
</dbReference>
<dbReference type="EMBL" id="CP039865">
    <property type="protein sequence ID" value="QCK88586.1"/>
    <property type="molecule type" value="Genomic_DNA"/>
</dbReference>
<keyword evidence="6" id="KW-0406">Ion transport</keyword>
<dbReference type="OrthoDB" id="9806726at2"/>
<dbReference type="PANTHER" id="PTHR42734:SF5">
    <property type="entry name" value="IRON TRANSPORT SYSTEM ATP-BINDING PROTEIN HI_0361-RELATED"/>
    <property type="match status" value="1"/>
</dbReference>
<dbReference type="KEGG" id="paqt:E8L99_02080"/>
<keyword evidence="9" id="KW-1185">Reference proteome</keyword>
<keyword evidence="4 8" id="KW-0067">ATP-binding</keyword>